<dbReference type="InterPro" id="IPR011991">
    <property type="entry name" value="ArsR-like_HTH"/>
</dbReference>
<protein>
    <recommendedName>
        <fullName evidence="1">HTH arsR-type domain-containing protein</fullName>
    </recommendedName>
</protein>
<keyword evidence="3" id="KW-1185">Reference proteome</keyword>
<dbReference type="Proteomes" id="UP000232412">
    <property type="component" value="Unassembled WGS sequence"/>
</dbReference>
<reference evidence="3" key="1">
    <citation type="submission" date="2016-12" db="EMBL/GenBank/DDBJ databases">
        <authorList>
            <person name="Herbold C."/>
        </authorList>
    </citation>
    <scope>NUCLEOTIDE SEQUENCE [LARGE SCALE GENOMIC DNA]</scope>
</reference>
<feature type="domain" description="HTH arsR-type" evidence="1">
    <location>
        <begin position="6"/>
        <end position="71"/>
    </location>
</feature>
<dbReference type="EMBL" id="FRFC01000009">
    <property type="protein sequence ID" value="SHO48037.1"/>
    <property type="molecule type" value="Genomic_DNA"/>
</dbReference>
<evidence type="ECO:0000313" key="2">
    <source>
        <dbReference type="EMBL" id="SHO48037.1"/>
    </source>
</evidence>
<dbReference type="InterPro" id="IPR002831">
    <property type="entry name" value="Tscrpt_reg_TrmB_N"/>
</dbReference>
<dbReference type="Pfam" id="PF01978">
    <property type="entry name" value="TrmB"/>
    <property type="match status" value="1"/>
</dbReference>
<gene>
    <name evidence="2" type="ORF">NSIN_80075</name>
</gene>
<name>A0A2H1EJ00_9ARCH</name>
<dbReference type="InterPro" id="IPR001845">
    <property type="entry name" value="HTH_ArsR_DNA-bd_dom"/>
</dbReference>
<dbReference type="SUPFAM" id="SSF46785">
    <property type="entry name" value="Winged helix' DNA-binding domain"/>
    <property type="match status" value="1"/>
</dbReference>
<dbReference type="InterPro" id="IPR036388">
    <property type="entry name" value="WH-like_DNA-bd_sf"/>
</dbReference>
<dbReference type="InterPro" id="IPR036390">
    <property type="entry name" value="WH_DNA-bd_sf"/>
</dbReference>
<dbReference type="RefSeq" id="WP_101010920.1">
    <property type="nucleotide sequence ID" value="NZ_FRFC01000009.1"/>
</dbReference>
<accession>A0A2H1EJ00</accession>
<dbReference type="AlphaFoldDB" id="A0A2H1EJ00"/>
<sequence>MTDNDEILSILGDEYSRKILSILSKNEMNAQEISENLGIPSSTTYRKIKNLENIKLVKKTKVIRTLEGLDESYYKSLVSGIEIKFKDGEISCKIERFTMDQKIQRLWEKFSE</sequence>
<dbReference type="GO" id="GO:0003700">
    <property type="term" value="F:DNA-binding transcription factor activity"/>
    <property type="evidence" value="ECO:0007669"/>
    <property type="project" value="InterPro"/>
</dbReference>
<evidence type="ECO:0000313" key="3">
    <source>
        <dbReference type="Proteomes" id="UP000232412"/>
    </source>
</evidence>
<dbReference type="CDD" id="cd00090">
    <property type="entry name" value="HTH_ARSR"/>
    <property type="match status" value="1"/>
</dbReference>
<organism evidence="2 3">
    <name type="scientific">Nitrosotalea sinensis</name>
    <dbReference type="NCBI Taxonomy" id="1499975"/>
    <lineage>
        <taxon>Archaea</taxon>
        <taxon>Nitrososphaerota</taxon>
        <taxon>Nitrososphaeria</taxon>
        <taxon>Nitrosotaleales</taxon>
        <taxon>Nitrosotaleaceae</taxon>
        <taxon>Nitrosotalea</taxon>
    </lineage>
</organism>
<proteinExistence type="predicted"/>
<evidence type="ECO:0000259" key="1">
    <source>
        <dbReference type="SMART" id="SM00418"/>
    </source>
</evidence>
<dbReference type="Gene3D" id="1.10.10.10">
    <property type="entry name" value="Winged helix-like DNA-binding domain superfamily/Winged helix DNA-binding domain"/>
    <property type="match status" value="1"/>
</dbReference>
<dbReference type="SMART" id="SM00418">
    <property type="entry name" value="HTH_ARSR"/>
    <property type="match status" value="1"/>
</dbReference>
<dbReference type="OrthoDB" id="199042at2157"/>